<protein>
    <submittedName>
        <fullName evidence="2">Uncharacterized protein</fullName>
    </submittedName>
</protein>
<sequence>MVQIRLRGMAYSKNLCLYAVVVFTMSLIMGPARGEDHPMQSQIAVKREIGEDAIKISNLAPQSPTLEGAILRRSPAPVPPRNCPPHRCPGESNDPDTGFRRKSSP</sequence>
<dbReference type="OrthoDB" id="10330887at2759"/>
<keyword evidence="3" id="KW-1185">Reference proteome</keyword>
<reference evidence="3" key="1">
    <citation type="submission" date="2014-03" db="EMBL/GenBank/DDBJ databases">
        <title>The Genome Sequence of Puccinia striiformis f. sp. tritici PST-78.</title>
        <authorList>
            <consortium name="The Broad Institute Genome Sequencing Platform"/>
            <person name="Cuomo C."/>
            <person name="Hulbert S."/>
            <person name="Chen X."/>
            <person name="Walker B."/>
            <person name="Young S.K."/>
            <person name="Zeng Q."/>
            <person name="Gargeya S."/>
            <person name="Fitzgerald M."/>
            <person name="Haas B."/>
            <person name="Abouelleil A."/>
            <person name="Alvarado L."/>
            <person name="Arachchi H.M."/>
            <person name="Berlin A.M."/>
            <person name="Chapman S.B."/>
            <person name="Goldberg J."/>
            <person name="Griggs A."/>
            <person name="Gujja S."/>
            <person name="Hansen M."/>
            <person name="Howarth C."/>
            <person name="Imamovic A."/>
            <person name="Larimer J."/>
            <person name="McCowan C."/>
            <person name="Montmayeur A."/>
            <person name="Murphy C."/>
            <person name="Neiman D."/>
            <person name="Pearson M."/>
            <person name="Priest M."/>
            <person name="Roberts A."/>
            <person name="Saif S."/>
            <person name="Shea T."/>
            <person name="Sisk P."/>
            <person name="Sykes S."/>
            <person name="Wortman J."/>
            <person name="Nusbaum C."/>
            <person name="Birren B."/>
        </authorList>
    </citation>
    <scope>NUCLEOTIDE SEQUENCE [LARGE SCALE GENOMIC DNA]</scope>
    <source>
        <strain evidence="3">race PST-78</strain>
    </source>
</reference>
<name>A0A0L0VV15_9BASI</name>
<accession>A0A0L0VV15</accession>
<proteinExistence type="predicted"/>
<dbReference type="Proteomes" id="UP000054564">
    <property type="component" value="Unassembled WGS sequence"/>
</dbReference>
<feature type="compositionally biased region" description="Pro residues" evidence="1">
    <location>
        <begin position="76"/>
        <end position="87"/>
    </location>
</feature>
<dbReference type="AlphaFoldDB" id="A0A0L0VV15"/>
<evidence type="ECO:0000313" key="3">
    <source>
        <dbReference type="Proteomes" id="UP000054564"/>
    </source>
</evidence>
<evidence type="ECO:0000256" key="1">
    <source>
        <dbReference type="SAM" id="MobiDB-lite"/>
    </source>
</evidence>
<comment type="caution">
    <text evidence="2">The sequence shown here is derived from an EMBL/GenBank/DDBJ whole genome shotgun (WGS) entry which is preliminary data.</text>
</comment>
<organism evidence="2 3">
    <name type="scientific">Puccinia striiformis f. sp. tritici PST-78</name>
    <dbReference type="NCBI Taxonomy" id="1165861"/>
    <lineage>
        <taxon>Eukaryota</taxon>
        <taxon>Fungi</taxon>
        <taxon>Dikarya</taxon>
        <taxon>Basidiomycota</taxon>
        <taxon>Pucciniomycotina</taxon>
        <taxon>Pucciniomycetes</taxon>
        <taxon>Pucciniales</taxon>
        <taxon>Pucciniaceae</taxon>
        <taxon>Puccinia</taxon>
    </lineage>
</organism>
<feature type="region of interest" description="Disordered" evidence="1">
    <location>
        <begin position="72"/>
        <end position="105"/>
    </location>
</feature>
<gene>
    <name evidence="2" type="ORF">PSTG_03690</name>
</gene>
<dbReference type="EMBL" id="AJIL01000019">
    <property type="protein sequence ID" value="KNF03106.1"/>
    <property type="molecule type" value="Genomic_DNA"/>
</dbReference>
<evidence type="ECO:0000313" key="2">
    <source>
        <dbReference type="EMBL" id="KNF03106.1"/>
    </source>
</evidence>